<gene>
    <name evidence="2" type="ORF">B0I36DRAFT_345385</name>
</gene>
<evidence type="ECO:0000256" key="1">
    <source>
        <dbReference type="SAM" id="Phobius"/>
    </source>
</evidence>
<sequence length="373" mass="41741">MASMDQERPWAVPKPTPAFEPPRLLNPNNVAFRTCRVSRKVARACAIAAIILVTVLVWRLVGADTYHHCEAHTGFLASALRVSNTKASSSEDPVNTFQDFKSHGVTCDVSSLELYESNSRPCQDRQSLLRALSSGGRIGKDAPYLPRGCGYLWYSTQEICEILDRFSQVVLVGDSMLRHVIGAINILIREDLGYGGVTDWNFNSVERYDIRGWAISVAIVRYPIPDVELDRLRAALKTPVHRPRAFILGHGLWNNLNHEESLAWLDTVLETVLPSLGRNGAKAGRDSENHWPVLLMTPNAAGERKPDQWLVSQGNKALVLFEERMAAEAAKRRIDHLGTWNMSIQASLYDGVHMDMRGNLVKAMMLLNWLGFL</sequence>
<keyword evidence="1" id="KW-1133">Transmembrane helix</keyword>
<keyword evidence="1" id="KW-0472">Membrane</keyword>
<dbReference type="RefSeq" id="XP_046016358.1">
    <property type="nucleotide sequence ID" value="XM_046156352.1"/>
</dbReference>
<name>A0A9P8YE66_9PEZI</name>
<evidence type="ECO:0000313" key="2">
    <source>
        <dbReference type="EMBL" id="KAH7037237.1"/>
    </source>
</evidence>
<keyword evidence="3" id="KW-1185">Reference proteome</keyword>
<accession>A0A9P8YE66</accession>
<protein>
    <submittedName>
        <fullName evidence="2">Uncharacterized protein</fullName>
    </submittedName>
</protein>
<dbReference type="Proteomes" id="UP000756346">
    <property type="component" value="Unassembled WGS sequence"/>
</dbReference>
<comment type="caution">
    <text evidence="2">The sequence shown here is derived from an EMBL/GenBank/DDBJ whole genome shotgun (WGS) entry which is preliminary data.</text>
</comment>
<dbReference type="OrthoDB" id="5373426at2759"/>
<feature type="transmembrane region" description="Helical" evidence="1">
    <location>
        <begin position="41"/>
        <end position="61"/>
    </location>
</feature>
<dbReference type="EMBL" id="JAGTJQ010000002">
    <property type="protein sequence ID" value="KAH7037237.1"/>
    <property type="molecule type" value="Genomic_DNA"/>
</dbReference>
<dbReference type="GeneID" id="70185898"/>
<dbReference type="AlphaFoldDB" id="A0A9P8YE66"/>
<keyword evidence="1" id="KW-0812">Transmembrane</keyword>
<organism evidence="2 3">
    <name type="scientific">Microdochium trichocladiopsis</name>
    <dbReference type="NCBI Taxonomy" id="1682393"/>
    <lineage>
        <taxon>Eukaryota</taxon>
        <taxon>Fungi</taxon>
        <taxon>Dikarya</taxon>
        <taxon>Ascomycota</taxon>
        <taxon>Pezizomycotina</taxon>
        <taxon>Sordariomycetes</taxon>
        <taxon>Xylariomycetidae</taxon>
        <taxon>Xylariales</taxon>
        <taxon>Microdochiaceae</taxon>
        <taxon>Microdochium</taxon>
    </lineage>
</organism>
<evidence type="ECO:0000313" key="3">
    <source>
        <dbReference type="Proteomes" id="UP000756346"/>
    </source>
</evidence>
<reference evidence="2" key="1">
    <citation type="journal article" date="2021" name="Nat. Commun.">
        <title>Genetic determinants of endophytism in the Arabidopsis root mycobiome.</title>
        <authorList>
            <person name="Mesny F."/>
            <person name="Miyauchi S."/>
            <person name="Thiergart T."/>
            <person name="Pickel B."/>
            <person name="Atanasova L."/>
            <person name="Karlsson M."/>
            <person name="Huettel B."/>
            <person name="Barry K.W."/>
            <person name="Haridas S."/>
            <person name="Chen C."/>
            <person name="Bauer D."/>
            <person name="Andreopoulos W."/>
            <person name="Pangilinan J."/>
            <person name="LaButti K."/>
            <person name="Riley R."/>
            <person name="Lipzen A."/>
            <person name="Clum A."/>
            <person name="Drula E."/>
            <person name="Henrissat B."/>
            <person name="Kohler A."/>
            <person name="Grigoriev I.V."/>
            <person name="Martin F.M."/>
            <person name="Hacquard S."/>
        </authorList>
    </citation>
    <scope>NUCLEOTIDE SEQUENCE</scope>
    <source>
        <strain evidence="2">MPI-CAGE-CH-0230</strain>
    </source>
</reference>
<proteinExistence type="predicted"/>